<reference evidence="4" key="1">
    <citation type="journal article" date="2015" name="Nature">
        <title>Complex archaea that bridge the gap between prokaryotes and eukaryotes.</title>
        <authorList>
            <person name="Spang A."/>
            <person name="Saw J.H."/>
            <person name="Jorgensen S.L."/>
            <person name="Zaremba-Niedzwiedzka K."/>
            <person name="Martijn J."/>
            <person name="Lind A.E."/>
            <person name="van Eijk R."/>
            <person name="Schleper C."/>
            <person name="Guy L."/>
            <person name="Ettema T.J."/>
        </authorList>
    </citation>
    <scope>NUCLEOTIDE SEQUENCE</scope>
</reference>
<evidence type="ECO:0008006" key="5">
    <source>
        <dbReference type="Google" id="ProtNLM"/>
    </source>
</evidence>
<organism evidence="4">
    <name type="scientific">marine sediment metagenome</name>
    <dbReference type="NCBI Taxonomy" id="412755"/>
    <lineage>
        <taxon>unclassified sequences</taxon>
        <taxon>metagenomes</taxon>
        <taxon>ecological metagenomes</taxon>
    </lineage>
</organism>
<evidence type="ECO:0000259" key="3">
    <source>
        <dbReference type="SMART" id="SM00507"/>
    </source>
</evidence>
<comment type="caution">
    <text evidence="4">The sequence shown here is derived from an EMBL/GenBank/DDBJ whole genome shotgun (WGS) entry which is preliminary data.</text>
</comment>
<proteinExistence type="predicted"/>
<feature type="domain" description="Nuclease associated modular" evidence="2">
    <location>
        <begin position="75"/>
        <end position="91"/>
    </location>
</feature>
<feature type="compositionally biased region" description="Basic residues" evidence="1">
    <location>
        <begin position="175"/>
        <end position="188"/>
    </location>
</feature>
<dbReference type="InterPro" id="IPR003615">
    <property type="entry name" value="HNH_nuc"/>
</dbReference>
<evidence type="ECO:0000259" key="2">
    <source>
        <dbReference type="SMART" id="SM00496"/>
    </source>
</evidence>
<evidence type="ECO:0000313" key="4">
    <source>
        <dbReference type="EMBL" id="KKM97308.1"/>
    </source>
</evidence>
<evidence type="ECO:0000256" key="1">
    <source>
        <dbReference type="SAM" id="MobiDB-lite"/>
    </source>
</evidence>
<dbReference type="SMART" id="SM00496">
    <property type="entry name" value="IENR2"/>
    <property type="match status" value="1"/>
</dbReference>
<dbReference type="InterPro" id="IPR003611">
    <property type="entry name" value="NUMOD3"/>
</dbReference>
<dbReference type="SUPFAM" id="SSF64496">
    <property type="entry name" value="DNA-binding domain of intron-encoded endonucleases"/>
    <property type="match status" value="1"/>
</dbReference>
<dbReference type="Pfam" id="PF07460">
    <property type="entry name" value="NUMOD3"/>
    <property type="match status" value="1"/>
</dbReference>
<name>A0A0F9LV77_9ZZZZ</name>
<feature type="region of interest" description="Disordered" evidence="1">
    <location>
        <begin position="175"/>
        <end position="194"/>
    </location>
</feature>
<gene>
    <name evidence="4" type="ORF">LCGC14_1169300</name>
</gene>
<sequence length="194" mass="23178">MDYKRKDWLYAKYITEELSIRGIADISGVSPVTIYNWLVKFEIPRRAKGVNHWSEEQRQYRRDWNKAHPEINRMKGRHHSEETKRKMSLARQGRKNANWKGGLTELVKGIRRSPEFHLWRKVVLERDGHTCQDCESKENVNAHHLKSLIEYPELVFDVNNGLTLCEECHKRHTSWQRLNRRRNPKSKKQVSNGH</sequence>
<dbReference type="AlphaFoldDB" id="A0A0F9LV77"/>
<accession>A0A0F9LV77</accession>
<protein>
    <recommendedName>
        <fullName evidence="5">HNH nuclease domain-containing protein</fullName>
    </recommendedName>
</protein>
<dbReference type="EMBL" id="LAZR01005763">
    <property type="protein sequence ID" value="KKM97308.1"/>
    <property type="molecule type" value="Genomic_DNA"/>
</dbReference>
<feature type="domain" description="HNH nuclease" evidence="3">
    <location>
        <begin position="118"/>
        <end position="170"/>
    </location>
</feature>
<dbReference type="SMART" id="SM00507">
    <property type="entry name" value="HNHc"/>
    <property type="match status" value="1"/>
</dbReference>
<dbReference type="GO" id="GO:0003677">
    <property type="term" value="F:DNA binding"/>
    <property type="evidence" value="ECO:0007669"/>
    <property type="project" value="InterPro"/>
</dbReference>